<feature type="compositionally biased region" description="Polar residues" evidence="12">
    <location>
        <begin position="591"/>
        <end position="618"/>
    </location>
</feature>
<dbReference type="Pfam" id="PF12851">
    <property type="entry name" value="Tet_JBP"/>
    <property type="match status" value="1"/>
</dbReference>
<feature type="compositionally biased region" description="Polar residues" evidence="12">
    <location>
        <begin position="1472"/>
        <end position="1484"/>
    </location>
</feature>
<evidence type="ECO:0000259" key="13">
    <source>
        <dbReference type="SMART" id="SM01333"/>
    </source>
</evidence>
<evidence type="ECO:0000256" key="2">
    <source>
        <dbReference type="ARBA" id="ARBA00007502"/>
    </source>
</evidence>
<feature type="compositionally biased region" description="Polar residues" evidence="12">
    <location>
        <begin position="247"/>
        <end position="258"/>
    </location>
</feature>
<accession>A0A3P9AA94</accession>
<dbReference type="FunCoup" id="A0A3P9AA94">
    <property type="interactions" value="948"/>
</dbReference>
<feature type="domain" description="Methylcytosine dioxygenase TET1-3 oxygenase" evidence="13">
    <location>
        <begin position="1173"/>
        <end position="1760"/>
    </location>
</feature>
<dbReference type="OMA" id="QQPNNHC"/>
<dbReference type="GO" id="GO:0005634">
    <property type="term" value="C:nucleus"/>
    <property type="evidence" value="ECO:0007669"/>
    <property type="project" value="UniProtKB-UniRule"/>
</dbReference>
<evidence type="ECO:0000256" key="8">
    <source>
        <dbReference type="ARBA" id="ARBA00023004"/>
    </source>
</evidence>
<keyword evidence="6 11" id="KW-0223">Dioxygenase</keyword>
<feature type="compositionally biased region" description="Polar residues" evidence="12">
    <location>
        <begin position="484"/>
        <end position="515"/>
    </location>
</feature>
<evidence type="ECO:0000256" key="10">
    <source>
        <dbReference type="ARBA" id="ARBA00049431"/>
    </source>
</evidence>
<dbReference type="GO" id="GO:0141166">
    <property type="term" value="P:chromosomal 5-methylcytosine DNA demethylation pathway"/>
    <property type="evidence" value="ECO:0007669"/>
    <property type="project" value="UniProtKB-UniRule"/>
</dbReference>
<evidence type="ECO:0000256" key="7">
    <source>
        <dbReference type="ARBA" id="ARBA00023002"/>
    </source>
</evidence>
<evidence type="ECO:0000256" key="11">
    <source>
        <dbReference type="RuleBase" id="RU367064"/>
    </source>
</evidence>
<feature type="compositionally biased region" description="Polar residues" evidence="12">
    <location>
        <begin position="655"/>
        <end position="669"/>
    </location>
</feature>
<dbReference type="GO" id="GO:0016055">
    <property type="term" value="P:Wnt signaling pathway"/>
    <property type="evidence" value="ECO:0007669"/>
    <property type="project" value="Ensembl"/>
</dbReference>
<feature type="compositionally biased region" description="Low complexity" evidence="12">
    <location>
        <begin position="705"/>
        <end position="715"/>
    </location>
</feature>
<feature type="compositionally biased region" description="Polar residues" evidence="12">
    <location>
        <begin position="23"/>
        <end position="50"/>
    </location>
</feature>
<evidence type="ECO:0000313" key="14">
    <source>
        <dbReference type="Ensembl" id="ENSELUP00000037554.2"/>
    </source>
</evidence>
<evidence type="ECO:0000313" key="15">
    <source>
        <dbReference type="Proteomes" id="UP000265140"/>
    </source>
</evidence>
<dbReference type="InterPro" id="IPR040175">
    <property type="entry name" value="TET1/2/3"/>
</dbReference>
<feature type="region of interest" description="Disordered" evidence="12">
    <location>
        <begin position="1671"/>
        <end position="1702"/>
    </location>
</feature>
<evidence type="ECO:0000256" key="9">
    <source>
        <dbReference type="ARBA" id="ARBA00047840"/>
    </source>
</evidence>
<keyword evidence="7 11" id="KW-0560">Oxidoreductase</keyword>
<dbReference type="GO" id="GO:0098508">
    <property type="term" value="P:endothelial to hematopoietic transition"/>
    <property type="evidence" value="ECO:0007669"/>
    <property type="project" value="Ensembl"/>
</dbReference>
<dbReference type="GO" id="GO:0070579">
    <property type="term" value="F:DNA 5-methylcytosine dioxygenase activity"/>
    <property type="evidence" value="ECO:0007669"/>
    <property type="project" value="UniProtKB-UniRule"/>
</dbReference>
<evidence type="ECO:0000256" key="6">
    <source>
        <dbReference type="ARBA" id="ARBA00022964"/>
    </source>
</evidence>
<feature type="compositionally biased region" description="Polar residues" evidence="12">
    <location>
        <begin position="384"/>
        <end position="403"/>
    </location>
</feature>
<dbReference type="Proteomes" id="UP000265140">
    <property type="component" value="Chromosome 25"/>
</dbReference>
<reference evidence="15" key="1">
    <citation type="journal article" date="2014" name="PLoS ONE">
        <title>The genome and linkage map of the northern pike (Esox lucius): conserved synteny revealed between the salmonid sister group and the Neoteleostei.</title>
        <authorList>
            <person name="Rondeau E.B."/>
            <person name="Minkley D.R."/>
            <person name="Leong J.S."/>
            <person name="Messmer A.M."/>
            <person name="Jantzen J.R."/>
            <person name="von Schalburg K.R."/>
            <person name="Lemon C."/>
            <person name="Bird N.H."/>
            <person name="Koop B.F."/>
        </authorList>
    </citation>
    <scope>NUCLEOTIDE SEQUENCE</scope>
</reference>
<keyword evidence="8 11" id="KW-0408">Iron</keyword>
<feature type="compositionally biased region" description="Polar residues" evidence="12">
    <location>
        <begin position="335"/>
        <end position="354"/>
    </location>
</feature>
<feature type="compositionally biased region" description="Low complexity" evidence="12">
    <location>
        <begin position="670"/>
        <end position="687"/>
    </location>
</feature>
<dbReference type="GO" id="GO:0008270">
    <property type="term" value="F:zinc ion binding"/>
    <property type="evidence" value="ECO:0007669"/>
    <property type="project" value="UniProtKB-UniRule"/>
</dbReference>
<dbReference type="SMART" id="SM01333">
    <property type="entry name" value="Tet_JBP"/>
    <property type="match status" value="1"/>
</dbReference>
<keyword evidence="15" id="KW-1185">Reference proteome</keyword>
<keyword evidence="3" id="KW-0158">Chromosome</keyword>
<comment type="subcellular location">
    <subcellularLocation>
        <location evidence="1">Chromosome</location>
    </subcellularLocation>
</comment>
<dbReference type="GeneID" id="105021066"/>
<feature type="compositionally biased region" description="Polar residues" evidence="12">
    <location>
        <begin position="416"/>
        <end position="434"/>
    </location>
</feature>
<organism evidence="14 15">
    <name type="scientific">Esox lucius</name>
    <name type="common">Northern pike</name>
    <dbReference type="NCBI Taxonomy" id="8010"/>
    <lineage>
        <taxon>Eukaryota</taxon>
        <taxon>Metazoa</taxon>
        <taxon>Chordata</taxon>
        <taxon>Craniata</taxon>
        <taxon>Vertebrata</taxon>
        <taxon>Euteleostomi</taxon>
        <taxon>Actinopterygii</taxon>
        <taxon>Neopterygii</taxon>
        <taxon>Teleostei</taxon>
        <taxon>Protacanthopterygii</taxon>
        <taxon>Esociformes</taxon>
        <taxon>Esocidae</taxon>
        <taxon>Esox</taxon>
    </lineage>
</organism>
<feature type="region of interest" description="Disordered" evidence="12">
    <location>
        <begin position="1341"/>
        <end position="1485"/>
    </location>
</feature>
<keyword evidence="4 11" id="KW-0479">Metal-binding</keyword>
<feature type="compositionally biased region" description="Gly residues" evidence="12">
    <location>
        <begin position="636"/>
        <end position="647"/>
    </location>
</feature>
<dbReference type="EC" id="1.14.11.80" evidence="11"/>
<feature type="region of interest" description="Disordered" evidence="12">
    <location>
        <begin position="273"/>
        <end position="292"/>
    </location>
</feature>
<comment type="catalytic activity">
    <reaction evidence="10 11">
        <text>a 5-hydroxymethyl-2'-deoxycytidine in DNA + 2-oxoglutarate + O2 = a 5-formyl-2'-deoxycytidine in DNA + succinate + CO2 + H2O</text>
        <dbReference type="Rhea" id="RHEA:53828"/>
        <dbReference type="Rhea" id="RHEA-COMP:13315"/>
        <dbReference type="Rhea" id="RHEA-COMP:13656"/>
        <dbReference type="ChEBI" id="CHEBI:15377"/>
        <dbReference type="ChEBI" id="CHEBI:15379"/>
        <dbReference type="ChEBI" id="CHEBI:16526"/>
        <dbReference type="ChEBI" id="CHEBI:16810"/>
        <dbReference type="ChEBI" id="CHEBI:30031"/>
        <dbReference type="ChEBI" id="CHEBI:136731"/>
        <dbReference type="ChEBI" id="CHEBI:137731"/>
        <dbReference type="EC" id="1.14.11.80"/>
    </reaction>
</comment>
<feature type="compositionally biased region" description="Basic and acidic residues" evidence="12">
    <location>
        <begin position="1780"/>
        <end position="1791"/>
    </location>
</feature>
<dbReference type="GO" id="GO:0045944">
    <property type="term" value="P:positive regulation of transcription by RNA polymerase II"/>
    <property type="evidence" value="ECO:0007669"/>
    <property type="project" value="TreeGrafter"/>
</dbReference>
<dbReference type="GO" id="GO:0005694">
    <property type="term" value="C:chromosome"/>
    <property type="evidence" value="ECO:0007669"/>
    <property type="project" value="UniProtKB-SubCell"/>
</dbReference>
<feature type="region of interest" description="Disordered" evidence="12">
    <location>
        <begin position="308"/>
        <end position="803"/>
    </location>
</feature>
<feature type="compositionally biased region" description="Polar residues" evidence="12">
    <location>
        <begin position="543"/>
        <end position="556"/>
    </location>
</feature>
<feature type="region of interest" description="Disordered" evidence="12">
    <location>
        <begin position="1579"/>
        <end position="1614"/>
    </location>
</feature>
<dbReference type="GO" id="GO:0007219">
    <property type="term" value="P:Notch signaling pathway"/>
    <property type="evidence" value="ECO:0007669"/>
    <property type="project" value="Ensembl"/>
</dbReference>
<dbReference type="Bgee" id="ENSELUG00000017237">
    <property type="expression patterns" value="Expressed in brain and 14 other cell types or tissues"/>
</dbReference>
<keyword evidence="5 11" id="KW-0862">Zinc</keyword>
<feature type="compositionally biased region" description="Low complexity" evidence="12">
    <location>
        <begin position="516"/>
        <end position="535"/>
    </location>
</feature>
<dbReference type="GO" id="GO:0060319">
    <property type="term" value="P:primitive erythrocyte differentiation"/>
    <property type="evidence" value="ECO:0007669"/>
    <property type="project" value="Ensembl"/>
</dbReference>
<feature type="compositionally biased region" description="Basic and acidic residues" evidence="12">
    <location>
        <begin position="621"/>
        <end position="633"/>
    </location>
</feature>
<feature type="compositionally biased region" description="Pro residues" evidence="12">
    <location>
        <begin position="1403"/>
        <end position="1412"/>
    </location>
</feature>
<dbReference type="GO" id="GO:0035516">
    <property type="term" value="F:broad specificity oxidative DNA demethylase activity"/>
    <property type="evidence" value="ECO:0007669"/>
    <property type="project" value="Ensembl"/>
</dbReference>
<reference evidence="14" key="3">
    <citation type="submission" date="2025-08" db="UniProtKB">
        <authorList>
            <consortium name="Ensembl"/>
        </authorList>
    </citation>
    <scope>IDENTIFICATION</scope>
</reference>
<feature type="compositionally biased region" description="Polar residues" evidence="12">
    <location>
        <begin position="716"/>
        <end position="737"/>
    </location>
</feature>
<protein>
    <recommendedName>
        <fullName evidence="11">Methylcytosine dioxygenase TET</fullName>
        <ecNumber evidence="11">1.14.11.80</ecNumber>
    </recommendedName>
</protein>
<sequence length="1861" mass="204191">MATGKASQETEESPLLAHLGAKTQDNLITASHQNGTQSPEGVPQQINGVGNWNHHSKAGTGGVNPMKRHRENCSSPAGVQGLFDQDSYNMINGEDLKHVLSDQALTGLHQPKKLRADSEINGGDEGREMWDKKDVSDIMDNFPELTKPGDFDCDEPKLDKRNLSITYSNGGDIFSLSRNKQITNGATMSPNSMEGTPGDLLEKTLSRYYPEQVSIASQVGTPASQPEAGLVDDISSLTNELPELPEQATTHSPTSLTSGFPDISAQMPTSELRLQQTGRSAPEGQGRNGYISSAAPYMVNGYSNSYAEEHQQTQSVDASRQHQTSAQGMYGKPSQEFNHQNSFMPPVEQSTPLQTEEAGGFSPSPFPSPGVGRMGQNEGKDQQQYDIQQTGSCGAGSRGSQDSMGLAPLQGGGESGSQRSLQNGMMEDNNQQQKRVGADPGCTNPQMGWIDLNSQGRGQMLEPDQAQRFQTGGQNFDVGPSGGAYQQQKPRPAQSPHQGQHNTAPEWQQQANSKGSSHMHQRQQQSHPQHMAQQRCPLPPSQQQPGGENRFHTPTQAEHLCEGDPDLEEILSLQPPQHQRHQQQRPLSHPSQYDGQQSVNTSQSEDPNQGQMDGQQLLNKLKLEEYIRLEKQLKSPGGGYRGPGGPNQPGHQQQIRSMSPSVMRNNSGFSPAEPSQSNSAQQPQQMPWRHSSNNMEIEMELEMKQQQQQQQQQRQYTPSPRSRQYSHQQQPPHLRQSPSDHMDFPLTQTPPQPHLPQGALNQQVSTQQQQMYPKMEQIQPDSCAQYQRGGPPPLGHGGPQGDFQRHAALRMHLLQRQSERGSLCPPNPQGPGDFKHGLRPVKLENGPRFEHPHNLGPGPPPLMQRQQQGGELGVGGVQVKQEYNPQPQVSCGGDQSQSSSQRSILATMEQTLRQYQLSPVFERKSLIVKSPNKVKVEQSGAVTVLSTNADLSMGAEDLGMGGGPATNVLKRSHPDYTPKKEPMLQSFMDSPMKLLDTPIKNLLDTPIKTQYDIPSCHCVESISEKDEGPYYTHLGAGPNIKVIREVMEARSGLTGSAIRIEKVVYTGKEGKSTQGCPIAKWVIRRGGVDEKLLVLVRERDRHSCATACIVVVILIWEGIPTSMADRLYMELSETLTKHGALTQRRCAINEERTCACQGLDPEACGASFSFGCSWSMYYNGCKFARSKIPRKFKLLGDDPKEEERLEQNLQNLATLMAPTYKTLAPDAYQNQVEHEHRAPDCRLGKKDGRPFSGVTACMDFCAHAHRDLHNMQGGSTVVCTLTREDNRQIGRIPEDEQLHVLPLYKASATDEFGSAEGQQEKIKTGAIQVLNSFRRQIRMLSEPAKSCRQKKLDAKRAAANKNAGGPDTPSKAEKALQSKLKSSSTYESITQSTPGPGTMGATPQPPGQPPGHPLGAQLQHQNTIHAYPGSPHPASTYPRFPNHPGPFPSTSKPGSMHPQPQASASPYPSPLQVPTSYMNGSNPASPYPSPITPGGLYPGYQCNGGMPLENYHPYYNSNPKHLDRYQQQRPGALYPDMQQQYGAHQLYGAKYPPRYVEPGLQVNGYSNCNSIRPGLHPMSSFGPPSYAPSGAPDAQYLDALSRPPSAHHPGLDYAAASKGNQFGGYPNSYLTQSHQMFPAGGPQDPFRMQVKTEMGLQSPCMTPPQPGFPGMPNGNLQGPVIKQESGSGPPTPTTPKEKPAMWSDNEHNFLDPEIGGVAVAPSHGSILIECAKRELHATTPLKNPERNHPARISLVFYQHKNMNEAKHGLALWEAKMAEKQREKEEDAERNGVEGATATPSKSGKKGVKREHQEQSEQQGEPPYKRFIQTLMERSMSCTTNTYVSTSPYAFTKVTGPYSCFI</sequence>
<comment type="function">
    <text evidence="11">Dioxygenase that catalyzes the conversion of the modified genomic base 5-methylcytosine (5mC) into 5-hydroxymethylcytosine (5hmC) and plays a key role in epigenetic chromatin reprogramming during embryonic development.</text>
</comment>
<comment type="cofactor">
    <cofactor evidence="11">
        <name>Zn(2+)</name>
        <dbReference type="ChEBI" id="CHEBI:29105"/>
    </cofactor>
    <text evidence="11">The zinc ions have a structural role.</text>
</comment>
<dbReference type="PANTHER" id="PTHR23358">
    <property type="entry name" value="METHYLCYTOSINE DIOXYGENASE TET"/>
    <property type="match status" value="1"/>
</dbReference>
<evidence type="ECO:0000256" key="1">
    <source>
        <dbReference type="ARBA" id="ARBA00004286"/>
    </source>
</evidence>
<comment type="similarity">
    <text evidence="2 11">Belongs to the TET family.</text>
</comment>
<dbReference type="GO" id="GO:0040029">
    <property type="term" value="P:epigenetic regulation of gene expression"/>
    <property type="evidence" value="ECO:0007669"/>
    <property type="project" value="InterPro"/>
</dbReference>
<dbReference type="RefSeq" id="XP_010886825.2">
    <property type="nucleotide sequence ID" value="XM_010888523.3"/>
</dbReference>
<dbReference type="GeneTree" id="ENSGT00940000160003"/>
<dbReference type="GO" id="GO:0002244">
    <property type="term" value="P:hematopoietic progenitor cell differentiation"/>
    <property type="evidence" value="ECO:0007669"/>
    <property type="project" value="Ensembl"/>
</dbReference>
<dbReference type="InterPro" id="IPR046942">
    <property type="entry name" value="TET_oxygenase"/>
</dbReference>
<feature type="compositionally biased region" description="Polar residues" evidence="12">
    <location>
        <begin position="759"/>
        <end position="771"/>
    </location>
</feature>
<comment type="catalytic activity">
    <reaction evidence="9 11">
        <text>a 5-formyl-2'-deoxycytidine in DNA + 2-oxoglutarate + O2 = a 5-carboxyl-2'-deoxycytidine in DNA + succinate + CO2 + H(+)</text>
        <dbReference type="Rhea" id="RHEA:53832"/>
        <dbReference type="Rhea" id="RHEA-COMP:13656"/>
        <dbReference type="Rhea" id="RHEA-COMP:13657"/>
        <dbReference type="ChEBI" id="CHEBI:15378"/>
        <dbReference type="ChEBI" id="CHEBI:15379"/>
        <dbReference type="ChEBI" id="CHEBI:16526"/>
        <dbReference type="ChEBI" id="CHEBI:16810"/>
        <dbReference type="ChEBI" id="CHEBI:30031"/>
        <dbReference type="ChEBI" id="CHEBI:137731"/>
        <dbReference type="ChEBI" id="CHEBI:137732"/>
        <dbReference type="EC" id="1.14.11.80"/>
    </reaction>
</comment>
<comment type="catalytic activity">
    <reaction evidence="11">
        <text>a 5-methyl-2'-deoxycytidine in DNA + 2-oxoglutarate + O2 = a 5-hydroxymethyl-2'-deoxycytidine in DNA + succinate + CO2</text>
        <dbReference type="Rhea" id="RHEA:52636"/>
        <dbReference type="Rhea" id="RHEA-COMP:11370"/>
        <dbReference type="Rhea" id="RHEA-COMP:13315"/>
        <dbReference type="ChEBI" id="CHEBI:15379"/>
        <dbReference type="ChEBI" id="CHEBI:16526"/>
        <dbReference type="ChEBI" id="CHEBI:16810"/>
        <dbReference type="ChEBI" id="CHEBI:30031"/>
        <dbReference type="ChEBI" id="CHEBI:85454"/>
        <dbReference type="ChEBI" id="CHEBI:136731"/>
        <dbReference type="EC" id="1.14.11.80"/>
    </reaction>
</comment>
<dbReference type="InParanoid" id="A0A3P9AA94"/>
<dbReference type="PANTHER" id="PTHR23358:SF3">
    <property type="entry name" value="METHYLCYTOSINE DIOXYGENASE TET2"/>
    <property type="match status" value="1"/>
</dbReference>
<feature type="region of interest" description="Disordered" evidence="12">
    <location>
        <begin position="1780"/>
        <end position="1823"/>
    </location>
</feature>
<evidence type="ECO:0000256" key="5">
    <source>
        <dbReference type="ARBA" id="ARBA00022833"/>
    </source>
</evidence>
<evidence type="ECO:0000256" key="12">
    <source>
        <dbReference type="SAM" id="MobiDB-lite"/>
    </source>
</evidence>
<proteinExistence type="inferred from homology"/>
<evidence type="ECO:0000256" key="3">
    <source>
        <dbReference type="ARBA" id="ARBA00022454"/>
    </source>
</evidence>
<feature type="region of interest" description="Disordered" evidence="12">
    <location>
        <begin position="245"/>
        <end position="264"/>
    </location>
</feature>
<feature type="region of interest" description="Disordered" evidence="12">
    <location>
        <begin position="1"/>
        <end position="50"/>
    </location>
</feature>
<feature type="compositionally biased region" description="Polar residues" evidence="12">
    <location>
        <begin position="1379"/>
        <end position="1393"/>
    </location>
</feature>
<dbReference type="Ensembl" id="ENSELUT00000027208.3">
    <property type="protein sequence ID" value="ENSELUP00000037554.2"/>
    <property type="gene ID" value="ENSELUG00000017237.3"/>
</dbReference>
<name>A0A3P9AA94_ESOLU</name>
<evidence type="ECO:0000256" key="4">
    <source>
        <dbReference type="ARBA" id="ARBA00022723"/>
    </source>
</evidence>
<reference evidence="14" key="2">
    <citation type="submission" date="2020-02" db="EMBL/GenBank/DDBJ databases">
        <title>Esox lucius (northern pike) genome, fEsoLuc1, primary haplotype.</title>
        <authorList>
            <person name="Myers G."/>
            <person name="Karagic N."/>
            <person name="Meyer A."/>
            <person name="Pippel M."/>
            <person name="Reichard M."/>
            <person name="Winkler S."/>
            <person name="Tracey A."/>
            <person name="Sims Y."/>
            <person name="Howe K."/>
            <person name="Rhie A."/>
            <person name="Formenti G."/>
            <person name="Durbin R."/>
            <person name="Fedrigo O."/>
            <person name="Jarvis E.D."/>
        </authorList>
    </citation>
    <scope>NUCLEOTIDE SEQUENCE [LARGE SCALE GENOMIC DNA]</scope>
</reference>
<gene>
    <name evidence="14" type="primary">TET2</name>
</gene>
<dbReference type="GO" id="GO:0071425">
    <property type="term" value="P:hematopoietic stem cell proliferation"/>
    <property type="evidence" value="ECO:0007669"/>
    <property type="project" value="Ensembl"/>
</dbReference>
<feature type="compositionally biased region" description="Polar residues" evidence="12">
    <location>
        <begin position="308"/>
        <end position="327"/>
    </location>
</feature>
<dbReference type="InterPro" id="IPR024779">
    <property type="entry name" value="2OGFeDO_JBP1/TET_oxygenase_dom"/>
</dbReference>
<dbReference type="STRING" id="8010.ENSELUP00000037554"/>
<comment type="cofactor">
    <cofactor evidence="11">
        <name>Fe(2+)</name>
        <dbReference type="ChEBI" id="CHEBI:29033"/>
    </cofactor>
    <text evidence="11">Binds 1 Fe(2+) ion per subunit.</text>
</comment>
<reference evidence="14" key="4">
    <citation type="submission" date="2025-09" db="UniProtKB">
        <authorList>
            <consortium name="Ensembl"/>
        </authorList>
    </citation>
    <scope>IDENTIFICATION</scope>
</reference>